<dbReference type="RefSeq" id="WP_010878943.1">
    <property type="nucleotide sequence ID" value="NZ_CP006577.1"/>
</dbReference>
<accession>A0A075WEA6</accession>
<evidence type="ECO:0000313" key="1">
    <source>
        <dbReference type="EMBL" id="AIG98326.1"/>
    </source>
</evidence>
<dbReference type="GO" id="GO:0003676">
    <property type="term" value="F:nucleic acid binding"/>
    <property type="evidence" value="ECO:0007669"/>
    <property type="project" value="InterPro"/>
</dbReference>
<dbReference type="Gene3D" id="3.40.1350.10">
    <property type="match status" value="1"/>
</dbReference>
<evidence type="ECO:0008006" key="3">
    <source>
        <dbReference type="Google" id="ProtNLM"/>
    </source>
</evidence>
<evidence type="ECO:0000313" key="2">
    <source>
        <dbReference type="Proteomes" id="UP000028501"/>
    </source>
</evidence>
<dbReference type="EMBL" id="CP006577">
    <property type="protein sequence ID" value="AIG98326.1"/>
    <property type="molecule type" value="Genomic_DNA"/>
</dbReference>
<dbReference type="AlphaFoldDB" id="A0A075WEA6"/>
<dbReference type="GeneID" id="24795058"/>
<name>A0A075WEA6_ARCFL</name>
<sequence>MGGESDKQKKPDYFLVSVSNRRNLELCIKHAMAGFTNSINGLWTFFDIDVGDYVSFLYGARVRNLYKVVEKKAYKNAEKLPPWPPVTFKMSGKTYYFPFRLFLSQERLLDEPMVRPEFSYVAENLLLRGGYRKTHFHADSITFYNISQMGMPYEGENESLHLEAETFEPKIVFKKENETIPEKFYFREIILQSLVRKKIPNTILGEILERFGMLQNASEFEVLGEKALPEGYVDIFIKLRHPTASNRYILVEVKTGKAQRKDIRQLLEYMSEYGREAVGGVLVARDFPRKANADGVVFVNYRFDDLDVEGEYAFEKLLELLRLEVVV</sequence>
<proteinExistence type="predicted"/>
<dbReference type="Proteomes" id="UP000028501">
    <property type="component" value="Chromosome"/>
</dbReference>
<dbReference type="KEGG" id="afg:AFULGI_00015600"/>
<organism evidence="1 2">
    <name type="scientific">Archaeoglobus fulgidus DSM 8774</name>
    <dbReference type="NCBI Taxonomy" id="1344584"/>
    <lineage>
        <taxon>Archaea</taxon>
        <taxon>Methanobacteriati</taxon>
        <taxon>Methanobacteriota</taxon>
        <taxon>Archaeoglobi</taxon>
        <taxon>Archaeoglobales</taxon>
        <taxon>Archaeoglobaceae</taxon>
        <taxon>Archaeoglobus</taxon>
    </lineage>
</organism>
<reference evidence="1 2" key="1">
    <citation type="submission" date="2013-07" db="EMBL/GenBank/DDBJ databases">
        <title>Genome of Archaeoglobus fulgidus.</title>
        <authorList>
            <person name="Fiebig A."/>
            <person name="Birkeland N.-K."/>
        </authorList>
    </citation>
    <scope>NUCLEOTIDE SEQUENCE [LARGE SCALE GENOMIC DNA]</scope>
    <source>
        <strain evidence="1 2">DSM 8774</strain>
    </source>
</reference>
<dbReference type="HOGENOM" id="CLU_859492_0_0_2"/>
<gene>
    <name evidence="1" type="ORF">AFULGI_00015600</name>
</gene>
<dbReference type="InterPro" id="IPR011856">
    <property type="entry name" value="tRNA_endonuc-like_dom_sf"/>
</dbReference>
<dbReference type="SMR" id="A0A075WEA6"/>
<protein>
    <recommendedName>
        <fullName evidence="3">Endonuclease NucS</fullName>
    </recommendedName>
</protein>